<feature type="domain" description="PEGA" evidence="2">
    <location>
        <begin position="68"/>
        <end position="128"/>
    </location>
</feature>
<dbReference type="Proteomes" id="UP000500938">
    <property type="component" value="Chromosome"/>
</dbReference>
<evidence type="ECO:0000259" key="2">
    <source>
        <dbReference type="Pfam" id="PF08308"/>
    </source>
</evidence>
<dbReference type="InterPro" id="IPR013229">
    <property type="entry name" value="PEGA"/>
</dbReference>
<feature type="chain" id="PRO_5027012236" evidence="1">
    <location>
        <begin position="23"/>
        <end position="130"/>
    </location>
</feature>
<dbReference type="Gene3D" id="2.60.40.1120">
    <property type="entry name" value="Carboxypeptidase-like, regulatory domain"/>
    <property type="match status" value="1"/>
</dbReference>
<feature type="signal peptide" evidence="1">
    <location>
        <begin position="1"/>
        <end position="22"/>
    </location>
</feature>
<dbReference type="Pfam" id="PF08308">
    <property type="entry name" value="PEGA"/>
    <property type="match status" value="1"/>
</dbReference>
<dbReference type="KEGG" id="ggr:HKW67_10400"/>
<gene>
    <name evidence="3" type="ORF">HKW67_10400</name>
</gene>
<sequence>MKNRPYVVPLVVGLFVGGCAHSAPGTSAGASVNTSSAASTCASANGVGKLRLSLTLQPAVSETTEALVRLESETERSTVRVNATLGTTFELRPGTYRLSISLPGYNNAERTAIIDCGSDKALTVQLTRKR</sequence>
<evidence type="ECO:0000256" key="1">
    <source>
        <dbReference type="SAM" id="SignalP"/>
    </source>
</evidence>
<keyword evidence="1" id="KW-0732">Signal</keyword>
<dbReference type="PROSITE" id="PS51257">
    <property type="entry name" value="PROKAR_LIPOPROTEIN"/>
    <property type="match status" value="1"/>
</dbReference>
<dbReference type="AlphaFoldDB" id="A0A6M4ISU1"/>
<keyword evidence="4" id="KW-1185">Reference proteome</keyword>
<protein>
    <submittedName>
        <fullName evidence="3">PEGA domain-containing protein</fullName>
    </submittedName>
</protein>
<organism evidence="3 4">
    <name type="scientific">Gemmatimonas groenlandica</name>
    <dbReference type="NCBI Taxonomy" id="2732249"/>
    <lineage>
        <taxon>Bacteria</taxon>
        <taxon>Pseudomonadati</taxon>
        <taxon>Gemmatimonadota</taxon>
        <taxon>Gemmatimonadia</taxon>
        <taxon>Gemmatimonadales</taxon>
        <taxon>Gemmatimonadaceae</taxon>
        <taxon>Gemmatimonas</taxon>
    </lineage>
</organism>
<reference evidence="3 4" key="1">
    <citation type="submission" date="2020-05" db="EMBL/GenBank/DDBJ databases">
        <title>Complete genome sequence of Gemmatimonas greenlandica TET16.</title>
        <authorList>
            <person name="Zeng Y."/>
        </authorList>
    </citation>
    <scope>NUCLEOTIDE SEQUENCE [LARGE SCALE GENOMIC DNA]</scope>
    <source>
        <strain evidence="3 4">TET16</strain>
    </source>
</reference>
<evidence type="ECO:0000313" key="4">
    <source>
        <dbReference type="Proteomes" id="UP000500938"/>
    </source>
</evidence>
<proteinExistence type="predicted"/>
<evidence type="ECO:0000313" key="3">
    <source>
        <dbReference type="EMBL" id="QJR35892.1"/>
    </source>
</evidence>
<dbReference type="RefSeq" id="WP_171225323.1">
    <property type="nucleotide sequence ID" value="NZ_CP053085.1"/>
</dbReference>
<name>A0A6M4ISU1_9BACT</name>
<accession>A0A6M4ISU1</accession>
<dbReference type="EMBL" id="CP053085">
    <property type="protein sequence ID" value="QJR35892.1"/>
    <property type="molecule type" value="Genomic_DNA"/>
</dbReference>